<dbReference type="EMBL" id="JASNVP010000002">
    <property type="protein sequence ID" value="MDK4325288.1"/>
    <property type="molecule type" value="Genomic_DNA"/>
</dbReference>
<dbReference type="SUPFAM" id="SSF109854">
    <property type="entry name" value="DinB/YfiT-like putative metalloenzymes"/>
    <property type="match status" value="1"/>
</dbReference>
<dbReference type="NCBIfam" id="TIGR03083">
    <property type="entry name" value="maleylpyruvate isomerase family mycothiol-dependent enzyme"/>
    <property type="match status" value="1"/>
</dbReference>
<proteinExistence type="predicted"/>
<protein>
    <submittedName>
        <fullName evidence="1">TIGR03085 family metal-binding protein</fullName>
    </submittedName>
</protein>
<evidence type="ECO:0000313" key="2">
    <source>
        <dbReference type="Proteomes" id="UP001226160"/>
    </source>
</evidence>
<comment type="caution">
    <text evidence="1">The sequence shown here is derived from an EMBL/GenBank/DDBJ whole genome shotgun (WGS) entry which is preliminary data.</text>
</comment>
<dbReference type="InterPro" id="IPR034660">
    <property type="entry name" value="DinB/YfiT-like"/>
</dbReference>
<dbReference type="InterPro" id="IPR017519">
    <property type="entry name" value="CHP03085"/>
</dbReference>
<accession>A0AAP4BSV2</accession>
<dbReference type="Proteomes" id="UP001226160">
    <property type="component" value="Unassembled WGS sequence"/>
</dbReference>
<dbReference type="RefSeq" id="WP_126843740.1">
    <property type="nucleotide sequence ID" value="NZ_CABIYR010000002.1"/>
</dbReference>
<gene>
    <name evidence="1" type="ORF">QPX54_01980</name>
</gene>
<dbReference type="NCBIfam" id="TIGR03085">
    <property type="entry name" value="TIGR03085 family metal-binding protein"/>
    <property type="match status" value="1"/>
</dbReference>
<reference evidence="1" key="1">
    <citation type="submission" date="2023-05" db="EMBL/GenBank/DDBJ databases">
        <title>Metabolic capabilities are highly conserved among human nasal-associated Corynebacterium species in pangenomic analyses.</title>
        <authorList>
            <person name="Tran T.H."/>
            <person name="Roberts A.Q."/>
            <person name="Escapa I.F."/>
            <person name="Gao W."/>
            <person name="Conlan S."/>
            <person name="Kong H."/>
            <person name="Segre J.A."/>
            <person name="Kelly M.S."/>
            <person name="Lemon K.P."/>
        </authorList>
    </citation>
    <scope>NUCLEOTIDE SEQUENCE</scope>
    <source>
        <strain evidence="1">KPL2654</strain>
    </source>
</reference>
<name>A0AAP4BSV2_9CORY</name>
<dbReference type="AlphaFoldDB" id="A0AAP4BSV2"/>
<evidence type="ECO:0000313" key="1">
    <source>
        <dbReference type="EMBL" id="MDK4325288.1"/>
    </source>
</evidence>
<sequence>MSFSDSERQLLADLFLEVGPEAPTLCAGWTTTDLAAHLWVREHRPEAAAGMVISPLKNHLASVQNKVKKQDYSQLVEHWRAGPPKFSPLRLVDRTMNAAEHFVHHEDVRRARPSWSPRVLEATATAALSKSLPLLAKVLLRHSELPVILTPTSLAPLTIGGERGVVDHGDAVARVSGDIGELVLWVFGRDAVDVAMTGDTAKIVRSSS</sequence>
<dbReference type="InterPro" id="IPR017517">
    <property type="entry name" value="Maleyloyr_isom"/>
</dbReference>
<organism evidence="1 2">
    <name type="scientific">Corynebacterium propinquum</name>
    <dbReference type="NCBI Taxonomy" id="43769"/>
    <lineage>
        <taxon>Bacteria</taxon>
        <taxon>Bacillati</taxon>
        <taxon>Actinomycetota</taxon>
        <taxon>Actinomycetes</taxon>
        <taxon>Mycobacteriales</taxon>
        <taxon>Corynebacteriaceae</taxon>
        <taxon>Corynebacterium</taxon>
    </lineage>
</organism>